<feature type="compositionally biased region" description="Gly residues" evidence="1">
    <location>
        <begin position="32"/>
        <end position="43"/>
    </location>
</feature>
<evidence type="ECO:0000256" key="1">
    <source>
        <dbReference type="SAM" id="MobiDB-lite"/>
    </source>
</evidence>
<dbReference type="Proteomes" id="UP001341840">
    <property type="component" value="Unassembled WGS sequence"/>
</dbReference>
<reference evidence="2 3" key="1">
    <citation type="journal article" date="2023" name="Plants (Basel)">
        <title>Bridging the Gap: Combining Genomics and Transcriptomics Approaches to Understand Stylosanthes scabra, an Orphan Legume from the Brazilian Caatinga.</title>
        <authorList>
            <person name="Ferreira-Neto J.R.C."/>
            <person name="da Silva M.D."/>
            <person name="Binneck E."/>
            <person name="de Melo N.F."/>
            <person name="da Silva R.H."/>
            <person name="de Melo A.L.T.M."/>
            <person name="Pandolfi V."/>
            <person name="Bustamante F.O."/>
            <person name="Brasileiro-Vidal A.C."/>
            <person name="Benko-Iseppon A.M."/>
        </authorList>
    </citation>
    <scope>NUCLEOTIDE SEQUENCE [LARGE SCALE GENOMIC DNA]</scope>
    <source>
        <tissue evidence="2">Leaves</tissue>
    </source>
</reference>
<proteinExistence type="predicted"/>
<keyword evidence="3" id="KW-1185">Reference proteome</keyword>
<dbReference type="EMBL" id="JASCZI010030888">
    <property type="protein sequence ID" value="MED6125210.1"/>
    <property type="molecule type" value="Genomic_DNA"/>
</dbReference>
<feature type="compositionally biased region" description="Basic residues" evidence="1">
    <location>
        <begin position="48"/>
        <end position="58"/>
    </location>
</feature>
<organism evidence="2 3">
    <name type="scientific">Stylosanthes scabra</name>
    <dbReference type="NCBI Taxonomy" id="79078"/>
    <lineage>
        <taxon>Eukaryota</taxon>
        <taxon>Viridiplantae</taxon>
        <taxon>Streptophyta</taxon>
        <taxon>Embryophyta</taxon>
        <taxon>Tracheophyta</taxon>
        <taxon>Spermatophyta</taxon>
        <taxon>Magnoliopsida</taxon>
        <taxon>eudicotyledons</taxon>
        <taxon>Gunneridae</taxon>
        <taxon>Pentapetalae</taxon>
        <taxon>rosids</taxon>
        <taxon>fabids</taxon>
        <taxon>Fabales</taxon>
        <taxon>Fabaceae</taxon>
        <taxon>Papilionoideae</taxon>
        <taxon>50 kb inversion clade</taxon>
        <taxon>dalbergioids sensu lato</taxon>
        <taxon>Dalbergieae</taxon>
        <taxon>Pterocarpus clade</taxon>
        <taxon>Stylosanthes</taxon>
    </lineage>
</organism>
<evidence type="ECO:0000313" key="2">
    <source>
        <dbReference type="EMBL" id="MED6125210.1"/>
    </source>
</evidence>
<feature type="region of interest" description="Disordered" evidence="1">
    <location>
        <begin position="25"/>
        <end position="83"/>
    </location>
</feature>
<gene>
    <name evidence="2" type="ORF">PIB30_066522</name>
</gene>
<feature type="compositionally biased region" description="Gly residues" evidence="1">
    <location>
        <begin position="63"/>
        <end position="81"/>
    </location>
</feature>
<protein>
    <submittedName>
        <fullName evidence="2">Uncharacterized protein</fullName>
    </submittedName>
</protein>
<name>A0ABU6RMN4_9FABA</name>
<feature type="region of interest" description="Disordered" evidence="1">
    <location>
        <begin position="100"/>
        <end position="119"/>
    </location>
</feature>
<accession>A0ABU6RMN4</accession>
<evidence type="ECO:0000313" key="3">
    <source>
        <dbReference type="Proteomes" id="UP001341840"/>
    </source>
</evidence>
<comment type="caution">
    <text evidence="2">The sequence shown here is derived from an EMBL/GenBank/DDBJ whole genome shotgun (WGS) entry which is preliminary data.</text>
</comment>
<sequence length="119" mass="12153">MAGRCSATYGSSRSPTNFIARSYVSTDDSSSLGGGEGVGGVGGATLRRGNRLRQRRASHIGVRGTGYTGPGAGAGAIGGKGVRGERERYRWTLPVEPEEVDELGEAAGRGENGTIGLIA</sequence>